<proteinExistence type="predicted"/>
<evidence type="ECO:0000256" key="1">
    <source>
        <dbReference type="SAM" id="Phobius"/>
    </source>
</evidence>
<dbReference type="EMBL" id="MU858086">
    <property type="protein sequence ID" value="KAK4214893.1"/>
    <property type="molecule type" value="Genomic_DNA"/>
</dbReference>
<feature type="transmembrane region" description="Helical" evidence="1">
    <location>
        <begin position="12"/>
        <end position="33"/>
    </location>
</feature>
<feature type="transmembrane region" description="Helical" evidence="1">
    <location>
        <begin position="459"/>
        <end position="481"/>
    </location>
</feature>
<comment type="caution">
    <text evidence="2">The sequence shown here is derived from an EMBL/GenBank/DDBJ whole genome shotgun (WGS) entry which is preliminary data.</text>
</comment>
<feature type="transmembrane region" description="Helical" evidence="1">
    <location>
        <begin position="239"/>
        <end position="257"/>
    </location>
</feature>
<evidence type="ECO:0000313" key="3">
    <source>
        <dbReference type="Proteomes" id="UP001301769"/>
    </source>
</evidence>
<reference evidence="2" key="1">
    <citation type="journal article" date="2023" name="Mol. Phylogenet. Evol.">
        <title>Genome-scale phylogeny and comparative genomics of the fungal order Sordariales.</title>
        <authorList>
            <person name="Hensen N."/>
            <person name="Bonometti L."/>
            <person name="Westerberg I."/>
            <person name="Brannstrom I.O."/>
            <person name="Guillou S."/>
            <person name="Cros-Aarteil S."/>
            <person name="Calhoun S."/>
            <person name="Haridas S."/>
            <person name="Kuo A."/>
            <person name="Mondo S."/>
            <person name="Pangilinan J."/>
            <person name="Riley R."/>
            <person name="LaButti K."/>
            <person name="Andreopoulos B."/>
            <person name="Lipzen A."/>
            <person name="Chen C."/>
            <person name="Yan M."/>
            <person name="Daum C."/>
            <person name="Ng V."/>
            <person name="Clum A."/>
            <person name="Steindorff A."/>
            <person name="Ohm R.A."/>
            <person name="Martin F."/>
            <person name="Silar P."/>
            <person name="Natvig D.O."/>
            <person name="Lalanne C."/>
            <person name="Gautier V."/>
            <person name="Ament-Velasquez S.L."/>
            <person name="Kruys A."/>
            <person name="Hutchinson M.I."/>
            <person name="Powell A.J."/>
            <person name="Barry K."/>
            <person name="Miller A.N."/>
            <person name="Grigoriev I.V."/>
            <person name="Debuchy R."/>
            <person name="Gladieux P."/>
            <person name="Hiltunen Thoren M."/>
            <person name="Johannesson H."/>
        </authorList>
    </citation>
    <scope>NUCLEOTIDE SEQUENCE</scope>
    <source>
        <strain evidence="2">PSN293</strain>
    </source>
</reference>
<name>A0AAN6Y911_9PEZI</name>
<gene>
    <name evidence="2" type="ORF">QBC37DRAFT_140056</name>
</gene>
<organism evidence="2 3">
    <name type="scientific">Rhypophila decipiens</name>
    <dbReference type="NCBI Taxonomy" id="261697"/>
    <lineage>
        <taxon>Eukaryota</taxon>
        <taxon>Fungi</taxon>
        <taxon>Dikarya</taxon>
        <taxon>Ascomycota</taxon>
        <taxon>Pezizomycotina</taxon>
        <taxon>Sordariomycetes</taxon>
        <taxon>Sordariomycetidae</taxon>
        <taxon>Sordariales</taxon>
        <taxon>Naviculisporaceae</taxon>
        <taxon>Rhypophila</taxon>
    </lineage>
</organism>
<protein>
    <submittedName>
        <fullName evidence="2">Uncharacterized protein</fullName>
    </submittedName>
</protein>
<dbReference type="Proteomes" id="UP001301769">
    <property type="component" value="Unassembled WGS sequence"/>
</dbReference>
<keyword evidence="3" id="KW-1185">Reference proteome</keyword>
<evidence type="ECO:0000313" key="2">
    <source>
        <dbReference type="EMBL" id="KAK4214893.1"/>
    </source>
</evidence>
<keyword evidence="1" id="KW-0812">Transmembrane</keyword>
<reference evidence="2" key="2">
    <citation type="submission" date="2023-05" db="EMBL/GenBank/DDBJ databases">
        <authorList>
            <consortium name="Lawrence Berkeley National Laboratory"/>
            <person name="Steindorff A."/>
            <person name="Hensen N."/>
            <person name="Bonometti L."/>
            <person name="Westerberg I."/>
            <person name="Brannstrom I.O."/>
            <person name="Guillou S."/>
            <person name="Cros-Aarteil S."/>
            <person name="Calhoun S."/>
            <person name="Haridas S."/>
            <person name="Kuo A."/>
            <person name="Mondo S."/>
            <person name="Pangilinan J."/>
            <person name="Riley R."/>
            <person name="Labutti K."/>
            <person name="Andreopoulos B."/>
            <person name="Lipzen A."/>
            <person name="Chen C."/>
            <person name="Yanf M."/>
            <person name="Daum C."/>
            <person name="Ng V."/>
            <person name="Clum A."/>
            <person name="Ohm R."/>
            <person name="Martin F."/>
            <person name="Silar P."/>
            <person name="Natvig D."/>
            <person name="Lalanne C."/>
            <person name="Gautier V."/>
            <person name="Ament-Velasquez S.L."/>
            <person name="Kruys A."/>
            <person name="Hutchinson M.I."/>
            <person name="Powell A.J."/>
            <person name="Barry K."/>
            <person name="Miller A.N."/>
            <person name="Grigoriev I.V."/>
            <person name="Debuchy R."/>
            <person name="Gladieux P."/>
            <person name="Thoren M.H."/>
            <person name="Johannesson H."/>
        </authorList>
    </citation>
    <scope>NUCLEOTIDE SEQUENCE</scope>
    <source>
        <strain evidence="2">PSN293</strain>
    </source>
</reference>
<sequence length="509" mass="58128">MAIPGILLNIHSRMLIFITFFLVLASGIPMNVFQHVEIRSLNKPALTLSLENNAIGANATSQGWTSSPNNRGTLDIIWSCALTVFLCGWSTICVNIPPLGTGRLQNLWRKILVFLEALAGPEFIVHTALGQYVSARLSVKEFAEAGLSGWTTRHGFFADMGGFVLDPPDFVPFPLTVSQLHYLVVNGYVDYDEVLLTDIEIEDKNKFDTLTRILTMVQLSWFVVNLVARVALNMAITTLELSTAAFIFCTLFTFFCWRHKPQDVSCPIVIKPKVPLADILVRAGPVASRPYSYTPLDFARRRPHIFEFIWRYCFNIPNSLKVHFHPTERPVTKIWDDQFFDLPPWANVLLALAQFGFAGIHFAAWNFYFPAHEERFLWHLSSIYIPCSMVCTWIVLHWAFEIWPRISDQLENPNTATKSSVFRASIYSRWNSSRPHHLLRRISQRLCNNSPNRDPDETVPLLAVVVLVPLGILYLFARFYVILEDFYNLRDLPASAYNSVDWGTIIPHF</sequence>
<keyword evidence="1" id="KW-0472">Membrane</keyword>
<keyword evidence="1" id="KW-1133">Transmembrane helix</keyword>
<dbReference type="PANTHER" id="PTHR35043:SF8">
    <property type="entry name" value="DUF4220 DOMAIN-CONTAINING PROTEIN"/>
    <property type="match status" value="1"/>
</dbReference>
<dbReference type="PANTHER" id="PTHR35043">
    <property type="entry name" value="TRANSCRIPTION FACTOR DOMAIN-CONTAINING PROTEIN"/>
    <property type="match status" value="1"/>
</dbReference>
<feature type="transmembrane region" description="Helical" evidence="1">
    <location>
        <begin position="345"/>
        <end position="369"/>
    </location>
</feature>
<feature type="transmembrane region" description="Helical" evidence="1">
    <location>
        <begin position="376"/>
        <end position="400"/>
    </location>
</feature>
<accession>A0AAN6Y911</accession>
<dbReference type="AlphaFoldDB" id="A0AAN6Y911"/>